<name>A0AAD9HGR2_9PEZI</name>
<dbReference type="Proteomes" id="UP001232148">
    <property type="component" value="Unassembled WGS sequence"/>
</dbReference>
<evidence type="ECO:0000256" key="1">
    <source>
        <dbReference type="SAM" id="MobiDB-lite"/>
    </source>
</evidence>
<organism evidence="2 3">
    <name type="scientific">Colletotrichum zoysiae</name>
    <dbReference type="NCBI Taxonomy" id="1216348"/>
    <lineage>
        <taxon>Eukaryota</taxon>
        <taxon>Fungi</taxon>
        <taxon>Dikarya</taxon>
        <taxon>Ascomycota</taxon>
        <taxon>Pezizomycotina</taxon>
        <taxon>Sordariomycetes</taxon>
        <taxon>Hypocreomycetidae</taxon>
        <taxon>Glomerellales</taxon>
        <taxon>Glomerellaceae</taxon>
        <taxon>Colletotrichum</taxon>
        <taxon>Colletotrichum graminicola species complex</taxon>
    </lineage>
</organism>
<evidence type="ECO:0000313" key="3">
    <source>
        <dbReference type="Proteomes" id="UP001232148"/>
    </source>
</evidence>
<feature type="compositionally biased region" description="Polar residues" evidence="1">
    <location>
        <begin position="75"/>
        <end position="87"/>
    </location>
</feature>
<feature type="region of interest" description="Disordered" evidence="1">
    <location>
        <begin position="71"/>
        <end position="90"/>
    </location>
</feature>
<proteinExistence type="predicted"/>
<evidence type="ECO:0000313" key="2">
    <source>
        <dbReference type="EMBL" id="KAK2028615.1"/>
    </source>
</evidence>
<protein>
    <submittedName>
        <fullName evidence="2">Uncharacterized protein</fullName>
    </submittedName>
</protein>
<dbReference type="AlphaFoldDB" id="A0AAD9HGR2"/>
<gene>
    <name evidence="2" type="ORF">LX32DRAFT_391824</name>
</gene>
<reference evidence="2" key="1">
    <citation type="submission" date="2021-06" db="EMBL/GenBank/DDBJ databases">
        <title>Comparative genomics, transcriptomics and evolutionary studies reveal genomic signatures of adaptation to plant cell wall in hemibiotrophic fungi.</title>
        <authorList>
            <consortium name="DOE Joint Genome Institute"/>
            <person name="Baroncelli R."/>
            <person name="Diaz J.F."/>
            <person name="Benocci T."/>
            <person name="Peng M."/>
            <person name="Battaglia E."/>
            <person name="Haridas S."/>
            <person name="Andreopoulos W."/>
            <person name="Labutti K."/>
            <person name="Pangilinan J."/>
            <person name="Floch G.L."/>
            <person name="Makela M.R."/>
            <person name="Henrissat B."/>
            <person name="Grigoriev I.V."/>
            <person name="Crouch J.A."/>
            <person name="De Vries R.P."/>
            <person name="Sukno S.A."/>
            <person name="Thon M.R."/>
        </authorList>
    </citation>
    <scope>NUCLEOTIDE SEQUENCE</scope>
    <source>
        <strain evidence="2">MAFF235873</strain>
    </source>
</reference>
<dbReference type="EMBL" id="MU842875">
    <property type="protein sequence ID" value="KAK2028615.1"/>
    <property type="molecule type" value="Genomic_DNA"/>
</dbReference>
<accession>A0AAD9HGR2</accession>
<comment type="caution">
    <text evidence="2">The sequence shown here is derived from an EMBL/GenBank/DDBJ whole genome shotgun (WGS) entry which is preliminary data.</text>
</comment>
<sequence length="166" mass="18795">MSTRMIQNSKLIPTRLDRGWVWPPERQTLEPYKRQIVGKSVTQSTKEGDNCFFYSDSKPNPAELHRHAFHRFSDSQRTGPQSGTTRPPQFIKGARPQGYLADTLVVLVQANTYQGTLVTQTTFSGIGWERNGGQPRSTRPSYAIVTLFNASDPKFGVRVSCRFRCL</sequence>
<keyword evidence="3" id="KW-1185">Reference proteome</keyword>